<dbReference type="GO" id="GO:0005730">
    <property type="term" value="C:nucleolus"/>
    <property type="evidence" value="ECO:0007669"/>
    <property type="project" value="UniProtKB-SubCell"/>
</dbReference>
<dbReference type="VEuPathDB" id="AmoebaDB:KM1_251190"/>
<protein>
    <submittedName>
        <fullName evidence="6">RNA-binding protein putative</fullName>
    </submittedName>
</protein>
<dbReference type="Gene3D" id="3.30.1370.10">
    <property type="entry name" value="K Homology domain, type 1"/>
    <property type="match status" value="2"/>
</dbReference>
<reference evidence="6 7" key="1">
    <citation type="submission" date="2016-05" db="EMBL/GenBank/DDBJ databases">
        <title>First whole genome sequencing of Entamoeba histolytica HM1:IMSS-clone-6.</title>
        <authorList>
            <person name="Mukherjee Avik.K."/>
            <person name="Izumyama S."/>
            <person name="Nakada-Tsukui K."/>
            <person name="Nozaki T."/>
        </authorList>
    </citation>
    <scope>NUCLEOTIDE SEQUENCE [LARGE SCALE GENOMIC DNA]</scope>
    <source>
        <strain evidence="6 7">HM1:IMSS clone 6</strain>
    </source>
</reference>
<dbReference type="SMART" id="SM00322">
    <property type="entry name" value="KH"/>
    <property type="match status" value="1"/>
</dbReference>
<dbReference type="Pfam" id="PF22891">
    <property type="entry name" value="KH_PNO1_2nd"/>
    <property type="match status" value="1"/>
</dbReference>
<organism evidence="6 7">
    <name type="scientific">Entamoeba histolytica</name>
    <dbReference type="NCBI Taxonomy" id="5759"/>
    <lineage>
        <taxon>Eukaryota</taxon>
        <taxon>Amoebozoa</taxon>
        <taxon>Evosea</taxon>
        <taxon>Archamoebae</taxon>
        <taxon>Mastigamoebida</taxon>
        <taxon>Entamoebidae</taxon>
        <taxon>Entamoeba</taxon>
    </lineage>
</organism>
<dbReference type="VEuPathDB" id="AmoebaDB:EHI8A_181180"/>
<keyword evidence="4" id="KW-0539">Nucleus</keyword>
<dbReference type="Proteomes" id="UP000078387">
    <property type="component" value="Unassembled WGS sequence"/>
</dbReference>
<evidence type="ECO:0000256" key="2">
    <source>
        <dbReference type="ARBA" id="ARBA00007515"/>
    </source>
</evidence>
<evidence type="ECO:0000256" key="3">
    <source>
        <dbReference type="ARBA" id="ARBA00022884"/>
    </source>
</evidence>
<dbReference type="VEuPathDB" id="AmoebaDB:EHI_065870"/>
<sequence>MAAKPEFQEIKQQQIHNEEELREIHVPGQRFNYVKENWIGIYQPIVSQLKLNIRMNPSKKLIQLKTNDKSQLDSLQKASDFINAIGKGFEVKDAIALLRMDDIFVDSFEIEDVKKLHGDHLNRAIGRIAGKDGKTKFSIENTTHTRIVMQYKKIHIMGSYANIKIARDAIQDLILGAPPGKVYNNLRTIASRMDSAKK</sequence>
<gene>
    <name evidence="6" type="ORF">CL6EHI_065870</name>
</gene>
<keyword evidence="3" id="KW-0694">RNA-binding</keyword>
<dbReference type="InterPro" id="IPR004087">
    <property type="entry name" value="KH_dom"/>
</dbReference>
<evidence type="ECO:0000313" key="6">
    <source>
        <dbReference type="EMBL" id="GAT94466.1"/>
    </source>
</evidence>
<name>A0A175JLY7_ENTHI</name>
<comment type="similarity">
    <text evidence="2">Belongs to the PNO1 family.</text>
</comment>
<accession>A0A175JLY7</accession>
<evidence type="ECO:0000313" key="7">
    <source>
        <dbReference type="Proteomes" id="UP000078387"/>
    </source>
</evidence>
<evidence type="ECO:0000256" key="4">
    <source>
        <dbReference type="ARBA" id="ARBA00023242"/>
    </source>
</evidence>
<dbReference type="PANTHER" id="PTHR12826">
    <property type="entry name" value="RIBONUCLEASE Y"/>
    <property type="match status" value="1"/>
</dbReference>
<dbReference type="VEuPathDB" id="AmoebaDB:EHI5A_155660"/>
<evidence type="ECO:0000256" key="1">
    <source>
        <dbReference type="ARBA" id="ARBA00004604"/>
    </source>
</evidence>
<dbReference type="CDD" id="cd22392">
    <property type="entry name" value="KH-I_PNO1_rpt2"/>
    <property type="match status" value="1"/>
</dbReference>
<dbReference type="VEuPathDB" id="AmoebaDB:EHI7A_160820"/>
<dbReference type="InterPro" id="IPR055211">
    <property type="entry name" value="KH_PNO1_2nd"/>
</dbReference>
<dbReference type="GO" id="GO:0003723">
    <property type="term" value="F:RNA binding"/>
    <property type="evidence" value="ECO:0007669"/>
    <property type="project" value="UniProtKB-KW"/>
</dbReference>
<dbReference type="eggNOG" id="KOG3273">
    <property type="taxonomic scope" value="Eukaryota"/>
</dbReference>
<dbReference type="SUPFAM" id="SSF54791">
    <property type="entry name" value="Eukaryotic type KH-domain (KH-domain type I)"/>
    <property type="match status" value="1"/>
</dbReference>
<dbReference type="PANTHER" id="PTHR12826:SF13">
    <property type="entry name" value="RNA-BINDING PROTEIN PNO1"/>
    <property type="match status" value="1"/>
</dbReference>
<dbReference type="FunFam" id="3.30.1370.10:FF:000009">
    <property type="entry name" value="RNA-binding protein PNO1"/>
    <property type="match status" value="1"/>
</dbReference>
<dbReference type="InterPro" id="IPR036612">
    <property type="entry name" value="KH_dom_type_1_sf"/>
</dbReference>
<dbReference type="EMBL" id="BDEQ01000001">
    <property type="protein sequence ID" value="GAT94466.1"/>
    <property type="molecule type" value="Genomic_DNA"/>
</dbReference>
<evidence type="ECO:0000259" key="5">
    <source>
        <dbReference type="SMART" id="SM00322"/>
    </source>
</evidence>
<dbReference type="AlphaFoldDB" id="A0A175JLY7"/>
<comment type="caution">
    <text evidence="6">The sequence shown here is derived from an EMBL/GenBank/DDBJ whole genome shotgun (WGS) entry which is preliminary data.</text>
</comment>
<comment type="subcellular location">
    <subcellularLocation>
        <location evidence="1">Nucleus</location>
        <location evidence="1">Nucleolus</location>
    </subcellularLocation>
</comment>
<proteinExistence type="inferred from homology"/>
<feature type="domain" description="K Homology" evidence="5">
    <location>
        <begin position="102"/>
        <end position="175"/>
    </location>
</feature>